<feature type="region of interest" description="Disordered" evidence="1">
    <location>
        <begin position="1"/>
        <end position="23"/>
    </location>
</feature>
<evidence type="ECO:0000313" key="3">
    <source>
        <dbReference type="Proteomes" id="UP000037122"/>
    </source>
</evidence>
<sequence length="37" mass="4548">MKLFEKRKKKKKRKKIKEEEGKGDEKFSGLILRSRRI</sequence>
<evidence type="ECO:0000313" key="2">
    <source>
        <dbReference type="EMBL" id="KNE01681.1"/>
    </source>
</evidence>
<accession>A0A0L0P6M0</accession>
<feature type="compositionally biased region" description="Basic residues" evidence="1">
    <location>
        <begin position="1"/>
        <end position="15"/>
    </location>
</feature>
<comment type="caution">
    <text evidence="2">The sequence shown here is derived from an EMBL/GenBank/DDBJ whole genome shotgun (WGS) entry which is preliminary data.</text>
</comment>
<organism evidence="2 3">
    <name type="scientific">Candidozyma auris</name>
    <name type="common">Yeast</name>
    <name type="synonym">Candida auris</name>
    <dbReference type="NCBI Taxonomy" id="498019"/>
    <lineage>
        <taxon>Eukaryota</taxon>
        <taxon>Fungi</taxon>
        <taxon>Dikarya</taxon>
        <taxon>Ascomycota</taxon>
        <taxon>Saccharomycotina</taxon>
        <taxon>Pichiomycetes</taxon>
        <taxon>Metschnikowiaceae</taxon>
        <taxon>Candidozyma</taxon>
    </lineage>
</organism>
<dbReference type="Proteomes" id="UP000037122">
    <property type="component" value="Unassembled WGS sequence"/>
</dbReference>
<reference evidence="3" key="1">
    <citation type="journal article" date="2015" name="BMC Genomics">
        <title>Draft genome of a commonly misdiagnosed multidrug resistant pathogen Candida auris.</title>
        <authorList>
            <person name="Chatterjee S."/>
            <person name="Alampalli S.V."/>
            <person name="Nageshan R.K."/>
            <person name="Chettiar S.T."/>
            <person name="Joshi S."/>
            <person name="Tatu U.S."/>
        </authorList>
    </citation>
    <scope>NUCLEOTIDE SEQUENCE [LARGE SCALE GENOMIC DNA]</scope>
    <source>
        <strain evidence="3">6684</strain>
    </source>
</reference>
<dbReference type="AlphaFoldDB" id="A0A0L0P6M0"/>
<name>A0A0L0P6M0_CANAR</name>
<protein>
    <submittedName>
        <fullName evidence="2">Uncharacterized protein</fullName>
    </submittedName>
</protein>
<gene>
    <name evidence="2" type="ORF">QG37_01016</name>
</gene>
<dbReference type="EMBL" id="LGST01000008">
    <property type="protein sequence ID" value="KNE01681.1"/>
    <property type="molecule type" value="Genomic_DNA"/>
</dbReference>
<proteinExistence type="predicted"/>
<evidence type="ECO:0000256" key="1">
    <source>
        <dbReference type="SAM" id="MobiDB-lite"/>
    </source>
</evidence>